<dbReference type="NCBIfam" id="NF001490">
    <property type="entry name" value="PRK00346.1-4"/>
    <property type="match status" value="1"/>
</dbReference>
<dbReference type="GO" id="GO:0000166">
    <property type="term" value="F:nucleotide binding"/>
    <property type="evidence" value="ECO:0007669"/>
    <property type="project" value="UniProtKB-KW"/>
</dbReference>
<dbReference type="AlphaFoldDB" id="A0A0C7QTD0"/>
<feature type="binding site" evidence="9">
    <location>
        <position position="46"/>
    </location>
    <ligand>
        <name>a divalent metal cation</name>
        <dbReference type="ChEBI" id="CHEBI:60240"/>
    </ligand>
</feature>
<feature type="domain" description="Survival protein SurE-like phosphatase/nucleotidase" evidence="10">
    <location>
        <begin position="10"/>
        <end position="195"/>
    </location>
</feature>
<dbReference type="FunFam" id="3.40.1210.10:FF:000001">
    <property type="entry name" value="5'/3'-nucleotidase SurE"/>
    <property type="match status" value="1"/>
</dbReference>
<dbReference type="Gene3D" id="3.40.1210.10">
    <property type="entry name" value="Survival protein SurE-like phosphatase/nucleotidase"/>
    <property type="match status" value="1"/>
</dbReference>
<evidence type="ECO:0000256" key="5">
    <source>
        <dbReference type="ARBA" id="ARBA00022490"/>
    </source>
</evidence>
<comment type="function">
    <text evidence="9">Nucleotidase that shows phosphatase activity on nucleoside 5'-monophosphates.</text>
</comment>
<keyword evidence="7 9" id="KW-0547">Nucleotide-binding</keyword>
<dbReference type="GO" id="GO:0046872">
    <property type="term" value="F:metal ion binding"/>
    <property type="evidence" value="ECO:0007669"/>
    <property type="project" value="UniProtKB-UniRule"/>
</dbReference>
<comment type="similarity">
    <text evidence="4 9">Belongs to the SurE nucleotidase family.</text>
</comment>
<feature type="binding site" evidence="9">
    <location>
        <position position="103"/>
    </location>
    <ligand>
        <name>a divalent metal cation</name>
        <dbReference type="ChEBI" id="CHEBI:60240"/>
    </ligand>
</feature>
<dbReference type="GO" id="GO:0004309">
    <property type="term" value="F:exopolyphosphatase activity"/>
    <property type="evidence" value="ECO:0007669"/>
    <property type="project" value="TreeGrafter"/>
</dbReference>
<organism evidence="11 12">
    <name type="scientific">Paraclostridium sordellii</name>
    <name type="common">Clostridium sordellii</name>
    <dbReference type="NCBI Taxonomy" id="1505"/>
    <lineage>
        <taxon>Bacteria</taxon>
        <taxon>Bacillati</taxon>
        <taxon>Bacillota</taxon>
        <taxon>Clostridia</taxon>
        <taxon>Peptostreptococcales</taxon>
        <taxon>Peptostreptococcaceae</taxon>
        <taxon>Paraclostridium</taxon>
    </lineage>
</organism>
<evidence type="ECO:0000256" key="1">
    <source>
        <dbReference type="ARBA" id="ARBA00000815"/>
    </source>
</evidence>
<dbReference type="InterPro" id="IPR036523">
    <property type="entry name" value="SurE-like_sf"/>
</dbReference>
<evidence type="ECO:0000313" key="11">
    <source>
        <dbReference type="EMBL" id="CEQ03842.1"/>
    </source>
</evidence>
<evidence type="ECO:0000256" key="6">
    <source>
        <dbReference type="ARBA" id="ARBA00022723"/>
    </source>
</evidence>
<comment type="catalytic activity">
    <reaction evidence="1 9">
        <text>a ribonucleoside 5'-phosphate + H2O = a ribonucleoside + phosphate</text>
        <dbReference type="Rhea" id="RHEA:12484"/>
        <dbReference type="ChEBI" id="CHEBI:15377"/>
        <dbReference type="ChEBI" id="CHEBI:18254"/>
        <dbReference type="ChEBI" id="CHEBI:43474"/>
        <dbReference type="ChEBI" id="CHEBI:58043"/>
        <dbReference type="EC" id="3.1.3.5"/>
    </reaction>
</comment>
<evidence type="ECO:0000313" key="12">
    <source>
        <dbReference type="Proteomes" id="UP000049127"/>
    </source>
</evidence>
<sequence>MEFMSKPINILVTNDDGIYACGILELAKAFKEIGNVYVVAPDTQRSATGHAITIHDPIMIKEENIEKGIISYSISGTPADCVKVGIESILKDVEIDLVLSGINNGPNLGTDVIYSGTVSAAIEGLIQNKPSIAISYDSYNICKDDYKKASEFIVKIVKKLENNMSIFEDCILNVNIPDKDIKGFKMTKLGIRKYENDIDERLSPHGKRYVWIGGRVKILEQEEISDISAVEDGYISITPINIDMTNMEKLKILEELDL</sequence>
<comment type="cofactor">
    <cofactor evidence="9">
        <name>a divalent metal cation</name>
        <dbReference type="ChEBI" id="CHEBI:60240"/>
    </cofactor>
    <text evidence="9">Binds 1 divalent metal cation per subunit.</text>
</comment>
<evidence type="ECO:0000256" key="8">
    <source>
        <dbReference type="ARBA" id="ARBA00022801"/>
    </source>
</evidence>
<dbReference type="NCBIfam" id="NF001492">
    <property type="entry name" value="PRK00346.2-2"/>
    <property type="match status" value="1"/>
</dbReference>
<comment type="subcellular location">
    <subcellularLocation>
        <location evidence="3 9">Cytoplasm</location>
    </subcellularLocation>
</comment>
<keyword evidence="5 9" id="KW-0963">Cytoplasm</keyword>
<dbReference type="Pfam" id="PF01975">
    <property type="entry name" value="SurE"/>
    <property type="match status" value="1"/>
</dbReference>
<feature type="binding site" evidence="9">
    <location>
        <position position="16"/>
    </location>
    <ligand>
        <name>a divalent metal cation</name>
        <dbReference type="ChEBI" id="CHEBI:60240"/>
    </ligand>
</feature>
<evidence type="ECO:0000256" key="3">
    <source>
        <dbReference type="ARBA" id="ARBA00004496"/>
    </source>
</evidence>
<dbReference type="GO" id="GO:0008254">
    <property type="term" value="F:3'-nucleotidase activity"/>
    <property type="evidence" value="ECO:0007669"/>
    <property type="project" value="TreeGrafter"/>
</dbReference>
<evidence type="ECO:0000256" key="7">
    <source>
        <dbReference type="ARBA" id="ARBA00022741"/>
    </source>
</evidence>
<protein>
    <recommendedName>
        <fullName evidence="9">5'-nucleotidase SurE</fullName>
        <ecNumber evidence="9">3.1.3.5</ecNumber>
    </recommendedName>
    <alternativeName>
        <fullName evidence="9">Nucleoside 5'-monophosphate phosphohydrolase</fullName>
    </alternativeName>
</protein>
<evidence type="ECO:0000256" key="4">
    <source>
        <dbReference type="ARBA" id="ARBA00011062"/>
    </source>
</evidence>
<proteinExistence type="inferred from homology"/>
<dbReference type="InterPro" id="IPR002828">
    <property type="entry name" value="SurE-like_Pase/nucleotidase"/>
</dbReference>
<dbReference type="GO" id="GO:0008253">
    <property type="term" value="F:5'-nucleotidase activity"/>
    <property type="evidence" value="ECO:0007669"/>
    <property type="project" value="UniProtKB-UniRule"/>
</dbReference>
<dbReference type="EC" id="3.1.3.5" evidence="9"/>
<dbReference type="SUPFAM" id="SSF64167">
    <property type="entry name" value="SurE-like"/>
    <property type="match status" value="1"/>
</dbReference>
<dbReference type="PANTHER" id="PTHR30457:SF12">
    <property type="entry name" value="5'_3'-NUCLEOTIDASE SURE"/>
    <property type="match status" value="1"/>
</dbReference>
<feature type="binding site" evidence="9">
    <location>
        <position position="15"/>
    </location>
    <ligand>
        <name>a divalent metal cation</name>
        <dbReference type="ChEBI" id="CHEBI:60240"/>
    </ligand>
</feature>
<name>A0A0C7QTD0_PARSO</name>
<gene>
    <name evidence="9 11" type="primary">surE</name>
    <name evidence="11" type="ORF">R28058_15751</name>
</gene>
<evidence type="ECO:0000256" key="9">
    <source>
        <dbReference type="HAMAP-Rule" id="MF_00060"/>
    </source>
</evidence>
<evidence type="ECO:0000259" key="10">
    <source>
        <dbReference type="Pfam" id="PF01975"/>
    </source>
</evidence>
<dbReference type="PANTHER" id="PTHR30457">
    <property type="entry name" value="5'-NUCLEOTIDASE SURE"/>
    <property type="match status" value="1"/>
</dbReference>
<dbReference type="EMBL" id="CEKZ01000003">
    <property type="protein sequence ID" value="CEQ03842.1"/>
    <property type="molecule type" value="Genomic_DNA"/>
</dbReference>
<dbReference type="GO" id="GO:0005737">
    <property type="term" value="C:cytoplasm"/>
    <property type="evidence" value="ECO:0007669"/>
    <property type="project" value="UniProtKB-SubCell"/>
</dbReference>
<accession>A0A0C7QTD0</accession>
<dbReference type="Proteomes" id="UP000049127">
    <property type="component" value="Unassembled WGS sequence"/>
</dbReference>
<dbReference type="NCBIfam" id="TIGR00087">
    <property type="entry name" value="surE"/>
    <property type="match status" value="1"/>
</dbReference>
<reference evidence="11 12" key="1">
    <citation type="submission" date="2015-01" db="EMBL/GenBank/DDBJ databases">
        <authorList>
            <person name="Aslett A.Martin."/>
            <person name="De Silva Nishadi"/>
        </authorList>
    </citation>
    <scope>NUCLEOTIDE SEQUENCE [LARGE SCALE GENOMIC DNA]</scope>
    <source>
        <strain evidence="11 12">R28058</strain>
    </source>
</reference>
<comment type="cofactor">
    <cofactor evidence="2">
        <name>Mg(2+)</name>
        <dbReference type="ChEBI" id="CHEBI:18420"/>
    </cofactor>
</comment>
<dbReference type="HAMAP" id="MF_00060">
    <property type="entry name" value="SurE"/>
    <property type="match status" value="1"/>
</dbReference>
<evidence type="ECO:0000256" key="2">
    <source>
        <dbReference type="ARBA" id="ARBA00001946"/>
    </source>
</evidence>
<dbReference type="InterPro" id="IPR030048">
    <property type="entry name" value="SurE"/>
</dbReference>
<keyword evidence="6 9" id="KW-0479">Metal-binding</keyword>
<keyword evidence="8 9" id="KW-0378">Hydrolase</keyword>